<dbReference type="Proteomes" id="UP000287908">
    <property type="component" value="Unassembled WGS sequence"/>
</dbReference>
<evidence type="ECO:0000313" key="2">
    <source>
        <dbReference type="EMBL" id="RUO75439.1"/>
    </source>
</evidence>
<protein>
    <recommendedName>
        <fullName evidence="1">RiboL-PSP-HEPN domain-containing protein</fullName>
    </recommendedName>
</protein>
<name>A0A432ZC00_9GAMM</name>
<dbReference type="AlphaFoldDB" id="A0A432ZC00"/>
<dbReference type="EMBL" id="PIQF01000003">
    <property type="protein sequence ID" value="RUO75439.1"/>
    <property type="molecule type" value="Genomic_DNA"/>
</dbReference>
<dbReference type="RefSeq" id="WP_126785287.1">
    <property type="nucleotide sequence ID" value="NZ_PIQF01000003.1"/>
</dbReference>
<proteinExistence type="predicted"/>
<gene>
    <name evidence="2" type="ORF">CWI81_10735</name>
</gene>
<organism evidence="2 3">
    <name type="scientific">Idiomarina seosinensis</name>
    <dbReference type="NCBI Taxonomy" id="281739"/>
    <lineage>
        <taxon>Bacteria</taxon>
        <taxon>Pseudomonadati</taxon>
        <taxon>Pseudomonadota</taxon>
        <taxon>Gammaproteobacteria</taxon>
        <taxon>Alteromonadales</taxon>
        <taxon>Idiomarinaceae</taxon>
        <taxon>Idiomarina</taxon>
    </lineage>
</organism>
<dbReference type="Pfam" id="PF18735">
    <property type="entry name" value="HEPN_RiboL-PSP"/>
    <property type="match status" value="1"/>
</dbReference>
<feature type="domain" description="RiboL-PSP-HEPN" evidence="1">
    <location>
        <begin position="178"/>
        <end position="313"/>
    </location>
</feature>
<dbReference type="OrthoDB" id="8479606at2"/>
<evidence type="ECO:0000313" key="3">
    <source>
        <dbReference type="Proteomes" id="UP000287908"/>
    </source>
</evidence>
<accession>A0A432ZC00</accession>
<keyword evidence="3" id="KW-1185">Reference proteome</keyword>
<sequence length="332" mass="38267">MSYISNSVLGRDAKIKAVKEAIELLGYVRLRKEFNTQNLVGDYMWTSETEYQSYVGVELQVYSEKSKGQITVNTRSRLGRSYWDLQHQNKTLKVLRDFFGGYFETDAGRNRYWHSEGKPPSAVAAGCYLARWRLHNALIKPRIYLQQRGMTQPHAKEEPTGIGFIDETNPRLFSNNLVLPYMFAVWEAYFRDSFISVLSSSNSREKALKKANLNVAQLEEVASSTVSVEQAVAEHFSFQRPRRISENFRMVASDLDLSSVLKKPYKRRKKSLYAEIDELVSARNEFVHTGSMNTKFTDKKLLRLISDIEAAVDRCYQEFGRTLGFKPDDGFR</sequence>
<evidence type="ECO:0000259" key="1">
    <source>
        <dbReference type="Pfam" id="PF18735"/>
    </source>
</evidence>
<comment type="caution">
    <text evidence="2">The sequence shown here is derived from an EMBL/GenBank/DDBJ whole genome shotgun (WGS) entry which is preliminary data.</text>
</comment>
<reference evidence="2 3" key="1">
    <citation type="journal article" date="2011" name="Front. Microbiol.">
        <title>Genomic signatures of strain selection and enhancement in Bacillus atrophaeus var. globigii, a historical biowarfare simulant.</title>
        <authorList>
            <person name="Gibbons H.S."/>
            <person name="Broomall S.M."/>
            <person name="McNew L.A."/>
            <person name="Daligault H."/>
            <person name="Chapman C."/>
            <person name="Bruce D."/>
            <person name="Karavis M."/>
            <person name="Krepps M."/>
            <person name="McGregor P.A."/>
            <person name="Hong C."/>
            <person name="Park K.H."/>
            <person name="Akmal A."/>
            <person name="Feldman A."/>
            <person name="Lin J.S."/>
            <person name="Chang W.E."/>
            <person name="Higgs B.W."/>
            <person name="Demirev P."/>
            <person name="Lindquist J."/>
            <person name="Liem A."/>
            <person name="Fochler E."/>
            <person name="Read T.D."/>
            <person name="Tapia R."/>
            <person name="Johnson S."/>
            <person name="Bishop-Lilly K.A."/>
            <person name="Detter C."/>
            <person name="Han C."/>
            <person name="Sozhamannan S."/>
            <person name="Rosenzweig C.N."/>
            <person name="Skowronski E.W."/>
        </authorList>
    </citation>
    <scope>NUCLEOTIDE SEQUENCE [LARGE SCALE GENOMIC DNA]</scope>
    <source>
        <strain evidence="2 3">CL-SP19</strain>
    </source>
</reference>
<dbReference type="InterPro" id="IPR041519">
    <property type="entry name" value="HEPN_RiboL-PSP"/>
</dbReference>